<name>A0A1I4RH75_9PROT</name>
<accession>A0A1I4RH75</accession>
<reference evidence="2" key="1">
    <citation type="submission" date="2016-10" db="EMBL/GenBank/DDBJ databases">
        <authorList>
            <person name="Varghese N."/>
            <person name="Submissions S."/>
        </authorList>
    </citation>
    <scope>NUCLEOTIDE SEQUENCE [LARGE SCALE GENOMIC DNA]</scope>
    <source>
        <strain evidence="2">Nm44</strain>
    </source>
</reference>
<organism evidence="1 2">
    <name type="scientific">Nitrosomonas communis</name>
    <dbReference type="NCBI Taxonomy" id="44574"/>
    <lineage>
        <taxon>Bacteria</taxon>
        <taxon>Pseudomonadati</taxon>
        <taxon>Pseudomonadota</taxon>
        <taxon>Betaproteobacteria</taxon>
        <taxon>Nitrosomonadales</taxon>
        <taxon>Nitrosomonadaceae</taxon>
        <taxon>Nitrosomonas</taxon>
    </lineage>
</organism>
<evidence type="ECO:0000313" key="1">
    <source>
        <dbReference type="EMBL" id="SFM51589.1"/>
    </source>
</evidence>
<dbReference type="Proteomes" id="UP000183287">
    <property type="component" value="Unassembled WGS sequence"/>
</dbReference>
<dbReference type="RefSeq" id="WP_074905835.1">
    <property type="nucleotide sequence ID" value="NZ_FOUB01000033.1"/>
</dbReference>
<protein>
    <submittedName>
        <fullName evidence="1">Uncharacterized protein</fullName>
    </submittedName>
</protein>
<evidence type="ECO:0000313" key="2">
    <source>
        <dbReference type="Proteomes" id="UP000183287"/>
    </source>
</evidence>
<dbReference type="EMBL" id="FOUB01000033">
    <property type="protein sequence ID" value="SFM51589.1"/>
    <property type="molecule type" value="Genomic_DNA"/>
</dbReference>
<proteinExistence type="predicted"/>
<dbReference type="AlphaFoldDB" id="A0A1I4RH75"/>
<gene>
    <name evidence="1" type="ORF">SAMN05421863_10332</name>
</gene>
<sequence>METPLNPLVADFVATLDPNLREDFEERAAIMEFEANMDRAHAECLALIDVLRRHPSVLIDVTFLKVEVNGTTQHLVASDLDLAHQLIADNGGEEVDILDLASVLNLHYSGIAMFRPLNLR</sequence>
<keyword evidence="2" id="KW-1185">Reference proteome</keyword>
<dbReference type="OrthoDB" id="8549971at2"/>